<organism evidence="1 2">
    <name type="scientific">Solanum pinnatisectum</name>
    <name type="common">tansyleaf nightshade</name>
    <dbReference type="NCBI Taxonomy" id="50273"/>
    <lineage>
        <taxon>Eukaryota</taxon>
        <taxon>Viridiplantae</taxon>
        <taxon>Streptophyta</taxon>
        <taxon>Embryophyta</taxon>
        <taxon>Tracheophyta</taxon>
        <taxon>Spermatophyta</taxon>
        <taxon>Magnoliopsida</taxon>
        <taxon>eudicotyledons</taxon>
        <taxon>Gunneridae</taxon>
        <taxon>Pentapetalae</taxon>
        <taxon>asterids</taxon>
        <taxon>lamiids</taxon>
        <taxon>Solanales</taxon>
        <taxon>Solanaceae</taxon>
        <taxon>Solanoideae</taxon>
        <taxon>Solaneae</taxon>
        <taxon>Solanum</taxon>
    </lineage>
</organism>
<dbReference type="PANTHER" id="PTHR33067:SF9">
    <property type="entry name" value="RNA-DIRECTED DNA POLYMERASE"/>
    <property type="match status" value="1"/>
</dbReference>
<name>A0AAV9LZW4_9SOLN</name>
<protein>
    <submittedName>
        <fullName evidence="1">Uncharacterized protein</fullName>
    </submittedName>
</protein>
<reference evidence="1 2" key="1">
    <citation type="submission" date="2023-10" db="EMBL/GenBank/DDBJ databases">
        <title>Genome-Wide Identification Analysis in wild type Solanum Pinnatisectum Reveals Some Genes Defensing Phytophthora Infestans.</title>
        <authorList>
            <person name="Sun C."/>
        </authorList>
    </citation>
    <scope>NUCLEOTIDE SEQUENCE [LARGE SCALE GENOMIC DNA]</scope>
    <source>
        <strain evidence="1">LQN</strain>
        <tissue evidence="1">Leaf</tissue>
    </source>
</reference>
<accession>A0AAV9LZW4</accession>
<dbReference type="PANTHER" id="PTHR33067">
    <property type="entry name" value="RNA-DIRECTED DNA POLYMERASE-RELATED"/>
    <property type="match status" value="1"/>
</dbReference>
<dbReference type="EMBL" id="JAWPEI010000004">
    <property type="protein sequence ID" value="KAK4729927.1"/>
    <property type="molecule type" value="Genomic_DNA"/>
</dbReference>
<proteinExistence type="predicted"/>
<dbReference type="AlphaFoldDB" id="A0AAV9LZW4"/>
<sequence>MTVTTRGGKQTIDPPMPSEVEILVVKDDEIEITGESKNAIEKEAEITQKVVSMPRPPPPFPQRLVKKNEEGKYCRFITMLKQLSINVPLIEALEQMPEYAKFMNDLVTKKRAVSFEDDDRLQHCSYIATRSLVQKKEDPIAFTIPCSIALLHFAKALCDLGTSINLMQLSIYKKLGLGAPKSTAMRLLIADGIVKKPIGFLQNVLVKVEKFIFPVDFVILNCKVDFEVPIILGRPFLSTGRALVYMKKGQMKFQLNSEEVTFNIRRSMKQESDFKAVSVVNHIMERDADVSIEKRLGIDALAAVMMNFEGYGSEDYDELVATLDWFEFHSKPKKLELDMKNRDSPPAKSFVEEAPKLEHKSLPSHLRYVFLGRNGTLPVNIAADLNAEQVEALVSVLKRFKRAIR</sequence>
<keyword evidence="2" id="KW-1185">Reference proteome</keyword>
<dbReference type="InterPro" id="IPR021109">
    <property type="entry name" value="Peptidase_aspartic_dom_sf"/>
</dbReference>
<dbReference type="Proteomes" id="UP001311915">
    <property type="component" value="Unassembled WGS sequence"/>
</dbReference>
<dbReference type="CDD" id="cd00303">
    <property type="entry name" value="retropepsin_like"/>
    <property type="match status" value="1"/>
</dbReference>
<gene>
    <name evidence="1" type="ORF">R3W88_022915</name>
</gene>
<comment type="caution">
    <text evidence="1">The sequence shown here is derived from an EMBL/GenBank/DDBJ whole genome shotgun (WGS) entry which is preliminary data.</text>
</comment>
<evidence type="ECO:0000313" key="1">
    <source>
        <dbReference type="EMBL" id="KAK4729927.1"/>
    </source>
</evidence>
<evidence type="ECO:0000313" key="2">
    <source>
        <dbReference type="Proteomes" id="UP001311915"/>
    </source>
</evidence>
<dbReference type="Gene3D" id="2.40.70.10">
    <property type="entry name" value="Acid Proteases"/>
    <property type="match status" value="1"/>
</dbReference>